<dbReference type="GO" id="GO:0005829">
    <property type="term" value="C:cytosol"/>
    <property type="evidence" value="ECO:0007669"/>
    <property type="project" value="TreeGrafter"/>
</dbReference>
<evidence type="ECO:0000256" key="1">
    <source>
        <dbReference type="ARBA" id="ARBA00013172"/>
    </source>
</evidence>
<reference evidence="3" key="1">
    <citation type="submission" date="2023-03" db="EMBL/GenBank/DDBJ databases">
        <title>Massive genome expansion in bonnet fungi (Mycena s.s.) driven by repeated elements and novel gene families across ecological guilds.</title>
        <authorList>
            <consortium name="Lawrence Berkeley National Laboratory"/>
            <person name="Harder C.B."/>
            <person name="Miyauchi S."/>
            <person name="Viragh M."/>
            <person name="Kuo A."/>
            <person name="Thoen E."/>
            <person name="Andreopoulos B."/>
            <person name="Lu D."/>
            <person name="Skrede I."/>
            <person name="Drula E."/>
            <person name="Henrissat B."/>
            <person name="Morin E."/>
            <person name="Kohler A."/>
            <person name="Barry K."/>
            <person name="LaButti K."/>
            <person name="Morin E."/>
            <person name="Salamov A."/>
            <person name="Lipzen A."/>
            <person name="Mereny Z."/>
            <person name="Hegedus B."/>
            <person name="Baldrian P."/>
            <person name="Stursova M."/>
            <person name="Weitz H."/>
            <person name="Taylor A."/>
            <person name="Grigoriev I.V."/>
            <person name="Nagy L.G."/>
            <person name="Martin F."/>
            <person name="Kauserud H."/>
        </authorList>
    </citation>
    <scope>NUCLEOTIDE SEQUENCE</scope>
    <source>
        <strain evidence="3">CBHHK200</strain>
    </source>
</reference>
<evidence type="ECO:0000256" key="2">
    <source>
        <dbReference type="ARBA" id="ARBA00022679"/>
    </source>
</evidence>
<dbReference type="GO" id="GO:0019878">
    <property type="term" value="P:lysine biosynthetic process via aminoadipic acid"/>
    <property type="evidence" value="ECO:0007669"/>
    <property type="project" value="TreeGrafter"/>
</dbReference>
<evidence type="ECO:0000313" key="4">
    <source>
        <dbReference type="Proteomes" id="UP001218188"/>
    </source>
</evidence>
<dbReference type="EC" id="2.7.8.7" evidence="1"/>
<dbReference type="Proteomes" id="UP001218188">
    <property type="component" value="Unassembled WGS sequence"/>
</dbReference>
<keyword evidence="4" id="KW-1185">Reference proteome</keyword>
<dbReference type="GO" id="GO:0000287">
    <property type="term" value="F:magnesium ion binding"/>
    <property type="evidence" value="ECO:0007669"/>
    <property type="project" value="InterPro"/>
</dbReference>
<sequence length="286" mass="32736">MSTDCPILVWMLSLNREYTQEEYDACHKVVDDCVPHVKIPYDPPNADSFRQVMTHMLPLLMMRHRRIPRAKWRDCITANGKHWIEQTPDDMPPEKFLHSMIGYHLAYETSLCGMAMTQGIQRKVINIGLGIKQVAVEPRGVSVKAYAESMAHKLTPTEMQLIAPELGDEVVLRRLCILLALKAAYIKAIGQPTGFDWARLEFDIPRESARGDGHPLQGWEFRIFRASLGVARKDVLVEEHYQCVCAFFRGAKESSFVWHESAKDLESWVQFINIDQMVKVIPKLTA</sequence>
<dbReference type="PANTHER" id="PTHR12215:SF10">
    <property type="entry name" value="L-AMINOADIPATE-SEMIALDEHYDE DEHYDROGENASE-PHOSPHOPANTETHEINYL TRANSFERASE"/>
    <property type="match status" value="1"/>
</dbReference>
<dbReference type="PANTHER" id="PTHR12215">
    <property type="entry name" value="PHOSPHOPANTETHEINE TRANSFERASE"/>
    <property type="match status" value="1"/>
</dbReference>
<dbReference type="Gene3D" id="3.90.470.20">
    <property type="entry name" value="4'-phosphopantetheinyl transferase domain"/>
    <property type="match status" value="1"/>
</dbReference>
<proteinExistence type="predicted"/>
<dbReference type="EMBL" id="JARJCM010000287">
    <property type="protein sequence ID" value="KAJ7019657.1"/>
    <property type="molecule type" value="Genomic_DNA"/>
</dbReference>
<dbReference type="GO" id="GO:0008897">
    <property type="term" value="F:holo-[acyl-carrier-protein] synthase activity"/>
    <property type="evidence" value="ECO:0007669"/>
    <property type="project" value="UniProtKB-EC"/>
</dbReference>
<protein>
    <recommendedName>
        <fullName evidence="1">holo-[acyl-carrier-protein] synthase</fullName>
        <ecNumber evidence="1">2.7.8.7</ecNumber>
    </recommendedName>
</protein>
<evidence type="ECO:0000313" key="3">
    <source>
        <dbReference type="EMBL" id="KAJ7019657.1"/>
    </source>
</evidence>
<dbReference type="InterPro" id="IPR037143">
    <property type="entry name" value="4-PPantetheinyl_Trfase_dom_sf"/>
</dbReference>
<name>A0AAD6WNT8_9AGAR</name>
<accession>A0AAD6WNT8</accession>
<comment type="caution">
    <text evidence="3">The sequence shown here is derived from an EMBL/GenBank/DDBJ whole genome shotgun (WGS) entry which is preliminary data.</text>
</comment>
<dbReference type="InterPro" id="IPR050559">
    <property type="entry name" value="P-Pant_transferase_sf"/>
</dbReference>
<dbReference type="AlphaFoldDB" id="A0AAD6WNT8"/>
<organism evidence="3 4">
    <name type="scientific">Mycena alexandri</name>
    <dbReference type="NCBI Taxonomy" id="1745969"/>
    <lineage>
        <taxon>Eukaryota</taxon>
        <taxon>Fungi</taxon>
        <taxon>Dikarya</taxon>
        <taxon>Basidiomycota</taxon>
        <taxon>Agaricomycotina</taxon>
        <taxon>Agaricomycetes</taxon>
        <taxon>Agaricomycetidae</taxon>
        <taxon>Agaricales</taxon>
        <taxon>Marasmiineae</taxon>
        <taxon>Mycenaceae</taxon>
        <taxon>Mycena</taxon>
    </lineage>
</organism>
<keyword evidence="2" id="KW-0808">Transferase</keyword>
<dbReference type="SUPFAM" id="SSF56214">
    <property type="entry name" value="4'-phosphopantetheinyl transferase"/>
    <property type="match status" value="1"/>
</dbReference>
<gene>
    <name evidence="3" type="ORF">C8F04DRAFT_1147104</name>
</gene>